<feature type="region of interest" description="Disordered" evidence="2">
    <location>
        <begin position="11"/>
        <end position="71"/>
    </location>
</feature>
<accession>A0AAN7M0B1</accession>
<sequence>MSILAPFHMAFPTLPLPPAAPEPLPPPLPVSTASKHPLEDLSEGESEMESSEEKVAEKSSVFDASRVASTSRRKCLKKEAIVGPAINKEITHEEADWSKELKAEQKDDVEARGEEVLEKEKSNVESFATAGGSCQWRKFSLFLSLRY</sequence>
<dbReference type="Proteomes" id="UP001346149">
    <property type="component" value="Unassembled WGS sequence"/>
</dbReference>
<dbReference type="GO" id="GO:0030626">
    <property type="term" value="F:U12 snRNA binding"/>
    <property type="evidence" value="ECO:0007669"/>
    <property type="project" value="TreeGrafter"/>
</dbReference>
<comment type="caution">
    <text evidence="3">The sequence shown here is derived from an EMBL/GenBank/DDBJ whole genome shotgun (WGS) entry which is preliminary data.</text>
</comment>
<keyword evidence="4" id="KW-1185">Reference proteome</keyword>
<dbReference type="InterPro" id="IPR045164">
    <property type="entry name" value="RBM41/RNPC3"/>
</dbReference>
<evidence type="ECO:0000256" key="1">
    <source>
        <dbReference type="ARBA" id="ARBA00022884"/>
    </source>
</evidence>
<dbReference type="PANTHER" id="PTHR16105:SF0">
    <property type="entry name" value="RNA-BINDING REGION-CONTAINING PROTEIN 3"/>
    <property type="match status" value="1"/>
</dbReference>
<evidence type="ECO:0000313" key="4">
    <source>
        <dbReference type="Proteomes" id="UP001346149"/>
    </source>
</evidence>
<feature type="compositionally biased region" description="Acidic residues" evidence="2">
    <location>
        <begin position="40"/>
        <end position="50"/>
    </location>
</feature>
<dbReference type="PANTHER" id="PTHR16105">
    <property type="entry name" value="RNA-BINDING REGION-CONTAINING PROTEIN 3"/>
    <property type="match status" value="1"/>
</dbReference>
<evidence type="ECO:0000313" key="3">
    <source>
        <dbReference type="EMBL" id="KAK4795687.1"/>
    </source>
</evidence>
<feature type="compositionally biased region" description="Pro residues" evidence="2">
    <location>
        <begin position="14"/>
        <end position="29"/>
    </location>
</feature>
<keyword evidence="1" id="KW-0694">RNA-binding</keyword>
<dbReference type="GO" id="GO:0097157">
    <property type="term" value="F:pre-mRNA intronic binding"/>
    <property type="evidence" value="ECO:0007669"/>
    <property type="project" value="TreeGrafter"/>
</dbReference>
<feature type="region of interest" description="Disordered" evidence="2">
    <location>
        <begin position="92"/>
        <end position="121"/>
    </location>
</feature>
<organism evidence="3 4">
    <name type="scientific">Trapa natans</name>
    <name type="common">Water chestnut</name>
    <dbReference type="NCBI Taxonomy" id="22666"/>
    <lineage>
        <taxon>Eukaryota</taxon>
        <taxon>Viridiplantae</taxon>
        <taxon>Streptophyta</taxon>
        <taxon>Embryophyta</taxon>
        <taxon>Tracheophyta</taxon>
        <taxon>Spermatophyta</taxon>
        <taxon>Magnoliopsida</taxon>
        <taxon>eudicotyledons</taxon>
        <taxon>Gunneridae</taxon>
        <taxon>Pentapetalae</taxon>
        <taxon>rosids</taxon>
        <taxon>malvids</taxon>
        <taxon>Myrtales</taxon>
        <taxon>Lythraceae</taxon>
        <taxon>Trapa</taxon>
    </lineage>
</organism>
<gene>
    <name evidence="3" type="ORF">SAY86_028013</name>
</gene>
<protein>
    <submittedName>
        <fullName evidence="3">Uncharacterized protein</fullName>
    </submittedName>
</protein>
<dbReference type="AlphaFoldDB" id="A0AAN7M0B1"/>
<reference evidence="3 4" key="1">
    <citation type="journal article" date="2023" name="Hortic Res">
        <title>Pangenome of water caltrop reveals structural variations and asymmetric subgenome divergence after allopolyploidization.</title>
        <authorList>
            <person name="Zhang X."/>
            <person name="Chen Y."/>
            <person name="Wang L."/>
            <person name="Yuan Y."/>
            <person name="Fang M."/>
            <person name="Shi L."/>
            <person name="Lu R."/>
            <person name="Comes H.P."/>
            <person name="Ma Y."/>
            <person name="Chen Y."/>
            <person name="Huang G."/>
            <person name="Zhou Y."/>
            <person name="Zheng Z."/>
            <person name="Qiu Y."/>
        </authorList>
    </citation>
    <scope>NUCLEOTIDE SEQUENCE [LARGE SCALE GENOMIC DNA]</scope>
    <source>
        <strain evidence="3">F231</strain>
    </source>
</reference>
<dbReference type="GO" id="GO:0005689">
    <property type="term" value="C:U12-type spliceosomal complex"/>
    <property type="evidence" value="ECO:0007669"/>
    <property type="project" value="TreeGrafter"/>
</dbReference>
<dbReference type="GO" id="GO:0000398">
    <property type="term" value="P:mRNA splicing, via spliceosome"/>
    <property type="evidence" value="ECO:0007669"/>
    <property type="project" value="TreeGrafter"/>
</dbReference>
<proteinExistence type="predicted"/>
<evidence type="ECO:0000256" key="2">
    <source>
        <dbReference type="SAM" id="MobiDB-lite"/>
    </source>
</evidence>
<dbReference type="EMBL" id="JAXQNO010000006">
    <property type="protein sequence ID" value="KAK4795687.1"/>
    <property type="molecule type" value="Genomic_DNA"/>
</dbReference>
<name>A0AAN7M0B1_TRANT</name>